<keyword evidence="4 7" id="KW-1133">Transmembrane helix</keyword>
<keyword evidence="2" id="KW-1003">Cell membrane</keyword>
<dbReference type="OrthoDB" id="9769404at2"/>
<evidence type="ECO:0000256" key="6">
    <source>
        <dbReference type="ARBA" id="ARBA00023136"/>
    </source>
</evidence>
<protein>
    <submittedName>
        <fullName evidence="9">DsrM</fullName>
    </submittedName>
</protein>
<feature type="transmembrane region" description="Helical" evidence="7">
    <location>
        <begin position="242"/>
        <end position="265"/>
    </location>
</feature>
<feature type="domain" description="NarG-like" evidence="8">
    <location>
        <begin position="92"/>
        <end position="274"/>
    </location>
</feature>
<evidence type="ECO:0000256" key="1">
    <source>
        <dbReference type="ARBA" id="ARBA00004651"/>
    </source>
</evidence>
<accession>A0A2U3JXU7</accession>
<feature type="transmembrane region" description="Helical" evidence="7">
    <location>
        <begin position="6"/>
        <end position="25"/>
    </location>
</feature>
<reference evidence="10" key="1">
    <citation type="submission" date="2018-02" db="EMBL/GenBank/DDBJ databases">
        <authorList>
            <person name="Hausmann B."/>
        </authorList>
    </citation>
    <scope>NUCLEOTIDE SEQUENCE [LARGE SCALE GENOMIC DNA]</scope>
    <source>
        <strain evidence="10">Peat soil MAG SbA1</strain>
    </source>
</reference>
<dbReference type="InterPro" id="IPR036197">
    <property type="entry name" value="NarG-like_sf"/>
</dbReference>
<dbReference type="SUPFAM" id="SSF103501">
    <property type="entry name" value="Respiratory nitrate reductase 1 gamma chain"/>
    <property type="match status" value="1"/>
</dbReference>
<evidence type="ECO:0000256" key="3">
    <source>
        <dbReference type="ARBA" id="ARBA00022692"/>
    </source>
</evidence>
<evidence type="ECO:0000256" key="2">
    <source>
        <dbReference type="ARBA" id="ARBA00022475"/>
    </source>
</evidence>
<dbReference type="AlphaFoldDB" id="A0A2U3JXU7"/>
<evidence type="ECO:0000313" key="10">
    <source>
        <dbReference type="Proteomes" id="UP000238701"/>
    </source>
</evidence>
<dbReference type="EMBL" id="OMOD01000007">
    <property type="protein sequence ID" value="SPF32256.1"/>
    <property type="molecule type" value="Genomic_DNA"/>
</dbReference>
<sequence length="335" mass="37973">MNAFRGLIAVLGIALLAAATAWLNLSRVLVVIPYLAFVFFLVGFSYRILLWAGSPVPFRITTTCGQQKSLPWIKHAPLENPSTGWGVLGRMFLEVFLFRSLSRNSRARLRDGKVSFRPDQWLWLGAWAFHWSLLVILLRHLRFFLQPIPAMVNRIERIDGFLQIGFPHVYLSDLVIVCALTYLIKRRLHDPLLRFVSLFSDYFVLVLLGGIVLSGLLMRFAFRDDLLAVKQFALSLAALRPHVPTSVSPLFVIHLMLVSTLVAYFPASKLVHMAGVFLSPTRNLANNNRAKRHFNPWNAPVVSRSYADWEHDFQNKLRAAAIPLEVKDAGKAVTD</sequence>
<keyword evidence="6 7" id="KW-0472">Membrane</keyword>
<dbReference type="GO" id="GO:0005886">
    <property type="term" value="C:plasma membrane"/>
    <property type="evidence" value="ECO:0007669"/>
    <property type="project" value="UniProtKB-SubCell"/>
</dbReference>
<feature type="transmembrane region" description="Helical" evidence="7">
    <location>
        <begin position="161"/>
        <end position="184"/>
    </location>
</feature>
<feature type="transmembrane region" description="Helical" evidence="7">
    <location>
        <begin position="32"/>
        <end position="52"/>
    </location>
</feature>
<dbReference type="Gene3D" id="1.20.950.20">
    <property type="entry name" value="Transmembrane di-heme cytochromes, Chain C"/>
    <property type="match status" value="1"/>
</dbReference>
<evidence type="ECO:0000256" key="5">
    <source>
        <dbReference type="ARBA" id="ARBA00023002"/>
    </source>
</evidence>
<feature type="transmembrane region" description="Helical" evidence="7">
    <location>
        <begin position="121"/>
        <end position="141"/>
    </location>
</feature>
<organism evidence="9 10">
    <name type="scientific">Candidatus Sulfotelmatobacter kueseliae</name>
    <dbReference type="NCBI Taxonomy" id="2042962"/>
    <lineage>
        <taxon>Bacteria</taxon>
        <taxon>Pseudomonadati</taxon>
        <taxon>Acidobacteriota</taxon>
        <taxon>Terriglobia</taxon>
        <taxon>Terriglobales</taxon>
        <taxon>Candidatus Korobacteraceae</taxon>
        <taxon>Candidatus Sulfotelmatobacter</taxon>
    </lineage>
</organism>
<dbReference type="InterPro" id="IPR023234">
    <property type="entry name" value="NarG-like_domain"/>
</dbReference>
<keyword evidence="3 7" id="KW-0812">Transmembrane</keyword>
<comment type="subcellular location">
    <subcellularLocation>
        <location evidence="1">Cell membrane</location>
        <topology evidence="1">Multi-pass membrane protein</topology>
    </subcellularLocation>
</comment>
<dbReference type="NCBIfam" id="NF038037">
    <property type="entry name" value="cytob_DsrM"/>
    <property type="match status" value="1"/>
</dbReference>
<evidence type="ECO:0000313" key="9">
    <source>
        <dbReference type="EMBL" id="SPF32256.1"/>
    </source>
</evidence>
<dbReference type="InterPro" id="IPR047660">
    <property type="entry name" value="DsrM"/>
</dbReference>
<gene>
    <name evidence="9" type="primary">dsrM</name>
    <name evidence="9" type="ORF">SBA1_1040022</name>
</gene>
<evidence type="ECO:0000256" key="7">
    <source>
        <dbReference type="SAM" id="Phobius"/>
    </source>
</evidence>
<evidence type="ECO:0000256" key="4">
    <source>
        <dbReference type="ARBA" id="ARBA00022989"/>
    </source>
</evidence>
<feature type="transmembrane region" description="Helical" evidence="7">
    <location>
        <begin position="196"/>
        <end position="222"/>
    </location>
</feature>
<keyword evidence="5" id="KW-0560">Oxidoreductase</keyword>
<dbReference type="GO" id="GO:0016491">
    <property type="term" value="F:oxidoreductase activity"/>
    <property type="evidence" value="ECO:0007669"/>
    <property type="project" value="UniProtKB-KW"/>
</dbReference>
<dbReference type="Proteomes" id="UP000238701">
    <property type="component" value="Unassembled WGS sequence"/>
</dbReference>
<name>A0A2U3JXU7_9BACT</name>
<dbReference type="Pfam" id="PF02665">
    <property type="entry name" value="Nitrate_red_gam"/>
    <property type="match status" value="1"/>
</dbReference>
<evidence type="ECO:0000259" key="8">
    <source>
        <dbReference type="Pfam" id="PF02665"/>
    </source>
</evidence>
<proteinExistence type="predicted"/>